<dbReference type="OrthoDB" id="9806673at2"/>
<accession>A0A2T3W7S3</accession>
<dbReference type="InterPro" id="IPR050057">
    <property type="entry name" value="Prokaryotic/Mito_RF"/>
</dbReference>
<dbReference type="NCBIfam" id="NF001859">
    <property type="entry name" value="PRK00591.1"/>
    <property type="match status" value="1"/>
</dbReference>
<dbReference type="AlphaFoldDB" id="A0A2T3W7S3"/>
<evidence type="ECO:0000256" key="3">
    <source>
        <dbReference type="ARBA" id="ARBA00022481"/>
    </source>
</evidence>
<evidence type="ECO:0000259" key="6">
    <source>
        <dbReference type="PROSITE" id="PS00745"/>
    </source>
</evidence>
<dbReference type="Gene3D" id="3.30.70.1660">
    <property type="match status" value="2"/>
</dbReference>
<proteinExistence type="inferred from homology"/>
<evidence type="ECO:0000256" key="1">
    <source>
        <dbReference type="ARBA" id="ARBA00002986"/>
    </source>
</evidence>
<dbReference type="SUPFAM" id="SSF75620">
    <property type="entry name" value="Release factor"/>
    <property type="match status" value="1"/>
</dbReference>
<dbReference type="EMBL" id="PYSV01000009">
    <property type="protein sequence ID" value="PTA67912.1"/>
    <property type="molecule type" value="Genomic_DNA"/>
</dbReference>
<dbReference type="SMART" id="SM00937">
    <property type="entry name" value="PCRF"/>
    <property type="match status" value="1"/>
</dbReference>
<evidence type="ECO:0000313" key="7">
    <source>
        <dbReference type="EMBL" id="PTA67912.1"/>
    </source>
</evidence>
<dbReference type="FunFam" id="3.30.160.20:FF:000004">
    <property type="entry name" value="Peptide chain release factor 1"/>
    <property type="match status" value="1"/>
</dbReference>
<dbReference type="InterPro" id="IPR045853">
    <property type="entry name" value="Pep_chain_release_fac_I_sf"/>
</dbReference>
<dbReference type="Pfam" id="PF00472">
    <property type="entry name" value="RF-1"/>
    <property type="match status" value="1"/>
</dbReference>
<dbReference type="GO" id="GO:0016149">
    <property type="term" value="F:translation release factor activity, codon specific"/>
    <property type="evidence" value="ECO:0007669"/>
    <property type="project" value="UniProtKB-UniRule"/>
</dbReference>
<comment type="function">
    <text evidence="1 5">Peptide chain release factor 1 directs the termination of translation in response to the peptide chain termination codons UAG and UAA.</text>
</comment>
<dbReference type="GO" id="GO:0005737">
    <property type="term" value="C:cytoplasm"/>
    <property type="evidence" value="ECO:0007669"/>
    <property type="project" value="UniProtKB-SubCell"/>
</dbReference>
<comment type="PTM">
    <text evidence="5">Methylated by PrmC. Methylation increases the termination efficiency of RF1.</text>
</comment>
<comment type="similarity">
    <text evidence="2 5">Belongs to the prokaryotic/mitochondrial release factor family.</text>
</comment>
<dbReference type="PANTHER" id="PTHR43804">
    <property type="entry name" value="LD18447P"/>
    <property type="match status" value="1"/>
</dbReference>
<comment type="caution">
    <text evidence="7">The sequence shown here is derived from an EMBL/GenBank/DDBJ whole genome shotgun (WGS) entry which is preliminary data.</text>
</comment>
<organism evidence="7 8">
    <name type="scientific">Deinococcus arcticus</name>
    <dbReference type="NCBI Taxonomy" id="2136176"/>
    <lineage>
        <taxon>Bacteria</taxon>
        <taxon>Thermotogati</taxon>
        <taxon>Deinococcota</taxon>
        <taxon>Deinococci</taxon>
        <taxon>Deinococcales</taxon>
        <taxon>Deinococcaceae</taxon>
        <taxon>Deinococcus</taxon>
    </lineage>
</organism>
<dbReference type="InterPro" id="IPR004373">
    <property type="entry name" value="RF-1"/>
</dbReference>
<dbReference type="PROSITE" id="PS00745">
    <property type="entry name" value="RF_PROK_I"/>
    <property type="match status" value="1"/>
</dbReference>
<reference evidence="7 8" key="1">
    <citation type="submission" date="2018-03" db="EMBL/GenBank/DDBJ databases">
        <title>Draft genome of Deinococcus sp. OD32.</title>
        <authorList>
            <person name="Wang X.-P."/>
            <person name="Du Z.-J."/>
        </authorList>
    </citation>
    <scope>NUCLEOTIDE SEQUENCE [LARGE SCALE GENOMIC DNA]</scope>
    <source>
        <strain evidence="7 8">OD32</strain>
    </source>
</reference>
<dbReference type="InterPro" id="IPR005139">
    <property type="entry name" value="PCRF"/>
</dbReference>
<dbReference type="Gene3D" id="6.10.140.1950">
    <property type="match status" value="1"/>
</dbReference>
<feature type="modified residue" description="N5-methylglutamine" evidence="5">
    <location>
        <position position="233"/>
    </location>
</feature>
<evidence type="ECO:0000256" key="2">
    <source>
        <dbReference type="ARBA" id="ARBA00010835"/>
    </source>
</evidence>
<dbReference type="Gene3D" id="3.30.160.20">
    <property type="match status" value="1"/>
</dbReference>
<dbReference type="InterPro" id="IPR000352">
    <property type="entry name" value="Pep_chain_release_fac_I"/>
</dbReference>
<dbReference type="Proteomes" id="UP000240317">
    <property type="component" value="Unassembled WGS sequence"/>
</dbReference>
<keyword evidence="4 5" id="KW-0648">Protein biosynthesis</keyword>
<gene>
    <name evidence="5" type="primary">prfA</name>
    <name evidence="7" type="ORF">C8263_10585</name>
</gene>
<name>A0A2T3W7S3_9DEIO</name>
<protein>
    <recommendedName>
        <fullName evidence="5">Peptide chain release factor 1</fullName>
        <shortName evidence="5">RF-1</shortName>
    </recommendedName>
</protein>
<dbReference type="HAMAP" id="MF_00093">
    <property type="entry name" value="Rel_fac_1"/>
    <property type="match status" value="1"/>
</dbReference>
<dbReference type="Pfam" id="PF03462">
    <property type="entry name" value="PCRF"/>
    <property type="match status" value="1"/>
</dbReference>
<keyword evidence="8" id="KW-1185">Reference proteome</keyword>
<sequence>MANVSARLSALASEFGMVERALGDPAALADSREYARLTRRHRELLPLMTVLREREQLDADLAGARELLSDPDMRELAAQEVQGLETRLSELEAELVVLLLPTDPDDPKDVILELRAGAGGAEAGLFVMDLLRLYTRYAEGAGLRLNVLDASESDLGGASKVVAEVSGDGAFRAFKWERGVHRVQRVPATESQGRIHTSTVTVAVLPEAEVGEVQLDLSEVRIDVFRSQGAGGQGVNTTDSAVRAVYRAGTPDEIMVVCQDGRSQIKNREKALQVLAARLAERERAAREAQERTERAAQVGTGERSEKIRTYNYPQNRVTDHRLEGEHKNHPLDTVMTGALAPVVAALARTQRERQLLAMAGEEQHGAA</sequence>
<comment type="subcellular location">
    <subcellularLocation>
        <location evidence="5">Cytoplasm</location>
    </subcellularLocation>
</comment>
<dbReference type="FunFam" id="3.30.70.1660:FF:000002">
    <property type="entry name" value="Peptide chain release factor 1"/>
    <property type="match status" value="1"/>
</dbReference>
<evidence type="ECO:0000313" key="8">
    <source>
        <dbReference type="Proteomes" id="UP000240317"/>
    </source>
</evidence>
<feature type="domain" description="Prokaryotic-type class I peptide chain release factors" evidence="6">
    <location>
        <begin position="226"/>
        <end position="242"/>
    </location>
</feature>
<dbReference type="PANTHER" id="PTHR43804:SF7">
    <property type="entry name" value="LD18447P"/>
    <property type="match status" value="1"/>
</dbReference>
<keyword evidence="5" id="KW-0963">Cytoplasm</keyword>
<evidence type="ECO:0000256" key="4">
    <source>
        <dbReference type="ARBA" id="ARBA00022917"/>
    </source>
</evidence>
<keyword evidence="3 5" id="KW-0488">Methylation</keyword>
<evidence type="ECO:0000256" key="5">
    <source>
        <dbReference type="HAMAP-Rule" id="MF_00093"/>
    </source>
</evidence>